<protein>
    <submittedName>
        <fullName evidence="6">Putative transcriptional regulatory protein</fullName>
    </submittedName>
</protein>
<name>A0A837C8M1_9BRAD</name>
<dbReference type="PROSITE" id="PS01124">
    <property type="entry name" value="HTH_ARAC_FAMILY_2"/>
    <property type="match status" value="1"/>
</dbReference>
<dbReference type="AlphaFoldDB" id="A0A837C8M1"/>
<dbReference type="SMART" id="SM00342">
    <property type="entry name" value="HTH_ARAC"/>
    <property type="match status" value="1"/>
</dbReference>
<evidence type="ECO:0000256" key="4">
    <source>
        <dbReference type="ARBA" id="ARBA00023163"/>
    </source>
</evidence>
<accession>A0A837C8M1</accession>
<evidence type="ECO:0000256" key="2">
    <source>
        <dbReference type="ARBA" id="ARBA00023125"/>
    </source>
</evidence>
<organism evidence="6 7">
    <name type="scientific">Bradyrhizobium diazoefficiens SEMIA 5080</name>
    <dbReference type="NCBI Taxonomy" id="754504"/>
    <lineage>
        <taxon>Bacteria</taxon>
        <taxon>Pseudomonadati</taxon>
        <taxon>Pseudomonadota</taxon>
        <taxon>Alphaproteobacteria</taxon>
        <taxon>Hyphomicrobiales</taxon>
        <taxon>Nitrobacteraceae</taxon>
        <taxon>Bradyrhizobium</taxon>
    </lineage>
</organism>
<dbReference type="Pfam" id="PF02311">
    <property type="entry name" value="AraC_binding"/>
    <property type="match status" value="1"/>
</dbReference>
<reference evidence="6 7" key="1">
    <citation type="journal article" date="2014" name="BMC Genomics">
        <title>Comparative genomics of Bradyrhizobium japonicum CPAC 15 and Bradyrhizobium diazoefficiens CPAC 7: elite model strains for understanding symbiotic performance with soybean.</title>
        <authorList>
            <person name="Siqueira A.F."/>
            <person name="Ormeno-Orrillo E."/>
            <person name="Souza R.C."/>
            <person name="Rodrigues E.P."/>
            <person name="Almeida L.G."/>
            <person name="Barcellos F.G."/>
            <person name="Batista J.S."/>
            <person name="Nakatami A.S."/>
            <person name="Martinez-Romero E."/>
            <person name="Vasconcelos A.T."/>
            <person name="Hungria M."/>
        </authorList>
    </citation>
    <scope>NUCLEOTIDE SEQUENCE [LARGE SCALE GENOMIC DNA]</scope>
    <source>
        <strain evidence="6 7">SEMIA 5080</strain>
    </source>
</reference>
<dbReference type="Gene3D" id="1.10.10.60">
    <property type="entry name" value="Homeodomain-like"/>
    <property type="match status" value="1"/>
</dbReference>
<keyword evidence="2" id="KW-0238">DNA-binding</keyword>
<dbReference type="SUPFAM" id="SSF46689">
    <property type="entry name" value="Homeodomain-like"/>
    <property type="match status" value="2"/>
</dbReference>
<dbReference type="SUPFAM" id="SSF51215">
    <property type="entry name" value="Regulatory protein AraC"/>
    <property type="match status" value="1"/>
</dbReference>
<evidence type="ECO:0000313" key="6">
    <source>
        <dbReference type="EMBL" id="KGJ65590.1"/>
    </source>
</evidence>
<dbReference type="InterPro" id="IPR018060">
    <property type="entry name" value="HTH_AraC"/>
</dbReference>
<sequence length="276" mass="30915">MARRHTGNHTSYWHSRRIPGMSLLRADFRHHDYGSHTHDAYVIAVTESGGAEIRNRNVVRTVGAATLFVSNPDERQSARMGDSGRWRYRAFYLAQPAIGDLARRFGTDPLPHLRESMLDDGDLIGRFDRLHRVLETEQDDLLADELVADAFGRLFERYGDGRRSKIPAGRDAVVSRLIALMRERHAENLSLDQLAGLAGLTSFQLIGLFKRTVGLTPHAYLVQIRLNAACHFLRRGHSLADSALAAGFCDQAALNKHFRRCYGITPLQFAQAARAG</sequence>
<evidence type="ECO:0000256" key="1">
    <source>
        <dbReference type="ARBA" id="ARBA00023015"/>
    </source>
</evidence>
<comment type="caution">
    <text evidence="6">The sequence shown here is derived from an EMBL/GenBank/DDBJ whole genome shotgun (WGS) entry which is preliminary data.</text>
</comment>
<dbReference type="PANTHER" id="PTHR46796">
    <property type="entry name" value="HTH-TYPE TRANSCRIPTIONAL ACTIVATOR RHAS-RELATED"/>
    <property type="match status" value="1"/>
</dbReference>
<dbReference type="Proteomes" id="UP000024900">
    <property type="component" value="Unassembled WGS sequence"/>
</dbReference>
<keyword evidence="4" id="KW-0804">Transcription</keyword>
<evidence type="ECO:0000313" key="7">
    <source>
        <dbReference type="Proteomes" id="UP000024900"/>
    </source>
</evidence>
<dbReference type="InterPro" id="IPR009057">
    <property type="entry name" value="Homeodomain-like_sf"/>
</dbReference>
<dbReference type="Pfam" id="PF12833">
    <property type="entry name" value="HTH_18"/>
    <property type="match status" value="1"/>
</dbReference>
<feature type="domain" description="HTH araC/xylS-type" evidence="5">
    <location>
        <begin position="175"/>
        <end position="272"/>
    </location>
</feature>
<dbReference type="PROSITE" id="PS00041">
    <property type="entry name" value="HTH_ARAC_FAMILY_1"/>
    <property type="match status" value="1"/>
</dbReference>
<evidence type="ECO:0000256" key="3">
    <source>
        <dbReference type="ARBA" id="ARBA00023159"/>
    </source>
</evidence>
<dbReference type="GO" id="GO:0003700">
    <property type="term" value="F:DNA-binding transcription factor activity"/>
    <property type="evidence" value="ECO:0007669"/>
    <property type="project" value="InterPro"/>
</dbReference>
<dbReference type="GO" id="GO:0043565">
    <property type="term" value="F:sequence-specific DNA binding"/>
    <property type="evidence" value="ECO:0007669"/>
    <property type="project" value="InterPro"/>
</dbReference>
<dbReference type="InterPro" id="IPR003313">
    <property type="entry name" value="AraC-bd"/>
</dbReference>
<keyword evidence="3" id="KW-0010">Activator</keyword>
<dbReference type="InterPro" id="IPR050204">
    <property type="entry name" value="AraC_XylS_family_regulators"/>
</dbReference>
<gene>
    <name evidence="6" type="ORF">BJA5080_02236</name>
</gene>
<proteinExistence type="predicted"/>
<dbReference type="InterPro" id="IPR037923">
    <property type="entry name" value="HTH-like"/>
</dbReference>
<dbReference type="RefSeq" id="WP_028172805.1">
    <property type="nucleotide sequence ID" value="NZ_ADOU02000007.1"/>
</dbReference>
<keyword evidence="1" id="KW-0805">Transcription regulation</keyword>
<dbReference type="InterPro" id="IPR018062">
    <property type="entry name" value="HTH_AraC-typ_CS"/>
</dbReference>
<dbReference type="EMBL" id="ADOU02000007">
    <property type="protein sequence ID" value="KGJ65590.1"/>
    <property type="molecule type" value="Genomic_DNA"/>
</dbReference>
<dbReference type="PANTHER" id="PTHR46796:SF2">
    <property type="entry name" value="TRANSCRIPTIONAL REGULATORY PROTEIN"/>
    <property type="match status" value="1"/>
</dbReference>
<evidence type="ECO:0000259" key="5">
    <source>
        <dbReference type="PROSITE" id="PS01124"/>
    </source>
</evidence>